<proteinExistence type="predicted"/>
<feature type="domain" description="Zorya protein ZorC EH" evidence="1">
    <location>
        <begin position="252"/>
        <end position="445"/>
    </location>
</feature>
<sequence length="468" mass="53899">MSLKELLDDFKTIDSRKAPDLSESLFVSEVLKIKNRHGFVTTTKPSQTDIETVYRKLYKFLQYQSPSVSLTRKEWKLVPWAFMLTVNGNPPLFENEEFIPPLFDQIKRKSKFDTVSPFIQVFLQEYPLNSKQFDRLREELHDLISGSNHTKVNTIKQWVNSTGILDERSHELCSQKIIDSGFQSTFSNYRLSKGLEYGGFALASLSRLLKQLESDLGVFDASLQSKITSSCIHFFLTQDDSLKYPSLRINLAEGLLTSFSQHQTNPQIKKILIDFFLHQYGDPRTSKALWLGVNTVAINVMKSWMVENTMHDFFNLLSHVAKTDSMADKHWKYRKRFWNAYLKNGHIQEAWVALGPRAYAEANNFLQGGRNTYAKLSGAQSRHSALIMVVNGVLITEWSHSGSFRLWDSSNKRPKLYQKSYHRESLVNWADHTGAHSGSESGTWQRKLSYLIYSLTGISVSNREYMND</sequence>
<dbReference type="EMBL" id="PYLZ01000002">
    <property type="protein sequence ID" value="PSW26013.1"/>
    <property type="molecule type" value="Genomic_DNA"/>
</dbReference>
<name>A0A0J8V8Y9_9GAMM</name>
<dbReference type="RefSeq" id="WP_048899583.1">
    <property type="nucleotide sequence ID" value="NZ_AP024852.1"/>
</dbReference>
<keyword evidence="3" id="KW-1185">Reference proteome</keyword>
<evidence type="ECO:0000313" key="2">
    <source>
        <dbReference type="EMBL" id="PSW26013.1"/>
    </source>
</evidence>
<dbReference type="Pfam" id="PF15611">
    <property type="entry name" value="EH_Signature"/>
    <property type="match status" value="1"/>
</dbReference>
<dbReference type="InterPro" id="IPR028943">
    <property type="entry name" value="ZorC_EH_Signature_dom"/>
</dbReference>
<protein>
    <recommendedName>
        <fullName evidence="1">Zorya protein ZorC EH domain-containing protein</fullName>
    </recommendedName>
</protein>
<dbReference type="STRING" id="680026.AB733_15525"/>
<comment type="caution">
    <text evidence="2">The sequence shown here is derived from an EMBL/GenBank/DDBJ whole genome shotgun (WGS) entry which is preliminary data.</text>
</comment>
<dbReference type="OrthoDB" id="3035290at2"/>
<accession>A0A0J8V8Y9</accession>
<organism evidence="2 3">
    <name type="scientific">Photobacterium swingsii</name>
    <dbReference type="NCBI Taxonomy" id="680026"/>
    <lineage>
        <taxon>Bacteria</taxon>
        <taxon>Pseudomonadati</taxon>
        <taxon>Pseudomonadota</taxon>
        <taxon>Gammaproteobacteria</taxon>
        <taxon>Vibrionales</taxon>
        <taxon>Vibrionaceae</taxon>
        <taxon>Photobacterium</taxon>
    </lineage>
</organism>
<evidence type="ECO:0000259" key="1">
    <source>
        <dbReference type="Pfam" id="PF15611"/>
    </source>
</evidence>
<evidence type="ECO:0000313" key="3">
    <source>
        <dbReference type="Proteomes" id="UP000240481"/>
    </source>
</evidence>
<dbReference type="AlphaFoldDB" id="A0A0J8V8Y9"/>
<gene>
    <name evidence="2" type="ORF">C9I94_05530</name>
</gene>
<reference evidence="2 3" key="1">
    <citation type="submission" date="2018-01" db="EMBL/GenBank/DDBJ databases">
        <title>Whole genome sequencing of Histamine producing bacteria.</title>
        <authorList>
            <person name="Butler K."/>
        </authorList>
    </citation>
    <scope>NUCLEOTIDE SEQUENCE [LARGE SCALE GENOMIC DNA]</scope>
    <source>
        <strain evidence="2 3">DSM 24669</strain>
    </source>
</reference>
<dbReference type="Proteomes" id="UP000240481">
    <property type="component" value="Unassembled WGS sequence"/>
</dbReference>